<name>A0A343TNA0_9EURY</name>
<dbReference type="KEGG" id="hdf:AArcSl_2961"/>
<protein>
    <submittedName>
        <fullName evidence="1">Uncharacterized protein</fullName>
    </submittedName>
</protein>
<sequence length="81" mass="8998">MVLVEADTDTIADRLRSREAGDTRFAPDSPVFDRGVDGYETLKERIQSEDTPRSIVVENKTHADLDAGANRVAETVESLYD</sequence>
<dbReference type="AlphaFoldDB" id="A0A343TNA0"/>
<dbReference type="EMBL" id="CP025066">
    <property type="protein sequence ID" value="AUX10572.1"/>
    <property type="molecule type" value="Genomic_DNA"/>
</dbReference>
<accession>A0A343TNA0</accession>
<gene>
    <name evidence="1" type="ORF">AArcSl_2961</name>
</gene>
<dbReference type="Proteomes" id="UP000263012">
    <property type="component" value="Chromosome"/>
</dbReference>
<reference evidence="2" key="1">
    <citation type="submission" date="2017-11" db="EMBL/GenBank/DDBJ databases">
        <title>Phenotypic and genomic properties of facultatively anaerobic sulfur-reducing natronoarchaea from hypersaline soda lakes.</title>
        <authorList>
            <person name="Sorokin D.Y."/>
            <person name="Kublanov I.V."/>
            <person name="Roman P."/>
            <person name="Sinninghe Damste J.S."/>
            <person name="Golyshin P.N."/>
            <person name="Rojo D."/>
            <person name="Ciordia S."/>
            <person name="Mena M.D.C."/>
            <person name="Ferrer M."/>
            <person name="Messina E."/>
            <person name="Smedile F."/>
            <person name="La Spada G."/>
            <person name="La Cono V."/>
            <person name="Yakimov M.M."/>
        </authorList>
    </citation>
    <scope>NUCLEOTIDE SEQUENCE [LARGE SCALE GENOMIC DNA]</scope>
    <source>
        <strain evidence="2">AArc-Sl</strain>
    </source>
</reference>
<proteinExistence type="predicted"/>
<evidence type="ECO:0000313" key="2">
    <source>
        <dbReference type="Proteomes" id="UP000263012"/>
    </source>
</evidence>
<organism evidence="1 2">
    <name type="scientific">Halalkaliarchaeum desulfuricum</name>
    <dbReference type="NCBI Taxonomy" id="2055893"/>
    <lineage>
        <taxon>Archaea</taxon>
        <taxon>Methanobacteriati</taxon>
        <taxon>Methanobacteriota</taxon>
        <taxon>Stenosarchaea group</taxon>
        <taxon>Halobacteria</taxon>
        <taxon>Halobacteriales</taxon>
        <taxon>Haloferacaceae</taxon>
        <taxon>Halalkaliarchaeum</taxon>
    </lineage>
</organism>
<keyword evidence="2" id="KW-1185">Reference proteome</keyword>
<evidence type="ECO:0000313" key="1">
    <source>
        <dbReference type="EMBL" id="AUX10572.1"/>
    </source>
</evidence>